<dbReference type="Proteomes" id="UP001151699">
    <property type="component" value="Chromosome A"/>
</dbReference>
<accession>A0A9Q0S674</accession>
<name>A0A9Q0S674_9DIPT</name>
<dbReference type="EMBL" id="WJQU01000001">
    <property type="protein sequence ID" value="KAJ6645563.1"/>
    <property type="molecule type" value="Genomic_DNA"/>
</dbReference>
<keyword evidence="3" id="KW-1185">Reference proteome</keyword>
<gene>
    <name evidence="2" type="ORF">Bhyg_00769</name>
</gene>
<reference evidence="2" key="1">
    <citation type="submission" date="2022-07" db="EMBL/GenBank/DDBJ databases">
        <authorList>
            <person name="Trinca V."/>
            <person name="Uliana J.V.C."/>
            <person name="Torres T.T."/>
            <person name="Ward R.J."/>
            <person name="Monesi N."/>
        </authorList>
    </citation>
    <scope>NUCLEOTIDE SEQUENCE</scope>
    <source>
        <strain evidence="2">HSMRA1968</strain>
        <tissue evidence="2">Whole embryos</tissue>
    </source>
</reference>
<keyword evidence="1" id="KW-0732">Signal</keyword>
<proteinExistence type="predicted"/>
<feature type="signal peptide" evidence="1">
    <location>
        <begin position="1"/>
        <end position="19"/>
    </location>
</feature>
<feature type="chain" id="PRO_5040320450" evidence="1">
    <location>
        <begin position="20"/>
        <end position="175"/>
    </location>
</feature>
<evidence type="ECO:0000313" key="2">
    <source>
        <dbReference type="EMBL" id="KAJ6645563.1"/>
    </source>
</evidence>
<dbReference type="AlphaFoldDB" id="A0A9Q0S674"/>
<sequence length="175" mass="19629">MKAVSFILVILVLAPAYKARPQNFNLSQSGNIQISTIDGVFKCDGMECPSNSVKCSVSMTSTKDLANVETIRKCYDANEVATKEETSLSPNPYPGSQVVNYSEATRTGTMVNQQFHVGDGPNDGNDAFAGVDLMNQEFQDWHKNFVDRMNAFNMNFQQQIQNFHNFQNSQNRFLH</sequence>
<protein>
    <submittedName>
        <fullName evidence="2">Uncharacterized protein</fullName>
    </submittedName>
</protein>
<organism evidence="2 3">
    <name type="scientific">Pseudolycoriella hygida</name>
    <dbReference type="NCBI Taxonomy" id="35572"/>
    <lineage>
        <taxon>Eukaryota</taxon>
        <taxon>Metazoa</taxon>
        <taxon>Ecdysozoa</taxon>
        <taxon>Arthropoda</taxon>
        <taxon>Hexapoda</taxon>
        <taxon>Insecta</taxon>
        <taxon>Pterygota</taxon>
        <taxon>Neoptera</taxon>
        <taxon>Endopterygota</taxon>
        <taxon>Diptera</taxon>
        <taxon>Nematocera</taxon>
        <taxon>Sciaroidea</taxon>
        <taxon>Sciaridae</taxon>
        <taxon>Pseudolycoriella</taxon>
    </lineage>
</organism>
<evidence type="ECO:0000313" key="3">
    <source>
        <dbReference type="Proteomes" id="UP001151699"/>
    </source>
</evidence>
<comment type="caution">
    <text evidence="2">The sequence shown here is derived from an EMBL/GenBank/DDBJ whole genome shotgun (WGS) entry which is preliminary data.</text>
</comment>
<evidence type="ECO:0000256" key="1">
    <source>
        <dbReference type="SAM" id="SignalP"/>
    </source>
</evidence>
<dbReference type="OrthoDB" id="8061701at2759"/>